<name>A0AAE0SIL0_9BIVA</name>
<dbReference type="Proteomes" id="UP001195483">
    <property type="component" value="Unassembled WGS sequence"/>
</dbReference>
<keyword evidence="2" id="KW-1185">Reference proteome</keyword>
<gene>
    <name evidence="1" type="ORF">CHS0354_000979</name>
</gene>
<dbReference type="EMBL" id="JAEAOA010000103">
    <property type="protein sequence ID" value="KAK3592361.1"/>
    <property type="molecule type" value="Genomic_DNA"/>
</dbReference>
<dbReference type="AlphaFoldDB" id="A0AAE0SIL0"/>
<sequence>MILTNVDLNTHKVPGYTLNVIISDGYYNVGPKTLTIAITGTDPTSRDPNWHILERAYYEGDYSKHPTKTGNRDHYKITKHSDIEQPERGNKRKKVIKIHIQNPLALETDNMRSTETTTNRVEDTQSYTIIITNTTACIDTQHEINNDNSKITITANRNNTGIPE</sequence>
<evidence type="ECO:0000313" key="1">
    <source>
        <dbReference type="EMBL" id="KAK3592361.1"/>
    </source>
</evidence>
<evidence type="ECO:0000313" key="2">
    <source>
        <dbReference type="Proteomes" id="UP001195483"/>
    </source>
</evidence>
<organism evidence="1 2">
    <name type="scientific">Potamilus streckersoni</name>
    <dbReference type="NCBI Taxonomy" id="2493646"/>
    <lineage>
        <taxon>Eukaryota</taxon>
        <taxon>Metazoa</taxon>
        <taxon>Spiralia</taxon>
        <taxon>Lophotrochozoa</taxon>
        <taxon>Mollusca</taxon>
        <taxon>Bivalvia</taxon>
        <taxon>Autobranchia</taxon>
        <taxon>Heteroconchia</taxon>
        <taxon>Palaeoheterodonta</taxon>
        <taxon>Unionida</taxon>
        <taxon>Unionoidea</taxon>
        <taxon>Unionidae</taxon>
        <taxon>Ambleminae</taxon>
        <taxon>Lampsilini</taxon>
        <taxon>Potamilus</taxon>
    </lineage>
</organism>
<reference evidence="1" key="3">
    <citation type="submission" date="2023-05" db="EMBL/GenBank/DDBJ databases">
        <authorList>
            <person name="Smith C.H."/>
        </authorList>
    </citation>
    <scope>NUCLEOTIDE SEQUENCE</scope>
    <source>
        <strain evidence="1">CHS0354</strain>
        <tissue evidence="1">Mantle</tissue>
    </source>
</reference>
<protein>
    <submittedName>
        <fullName evidence="1">Uncharacterized protein</fullName>
    </submittedName>
</protein>
<proteinExistence type="predicted"/>
<accession>A0AAE0SIL0</accession>
<reference evidence="1" key="2">
    <citation type="journal article" date="2021" name="Genome Biol. Evol.">
        <title>Developing a high-quality reference genome for a parasitic bivalve with doubly uniparental inheritance (Bivalvia: Unionida).</title>
        <authorList>
            <person name="Smith C.H."/>
        </authorList>
    </citation>
    <scope>NUCLEOTIDE SEQUENCE</scope>
    <source>
        <strain evidence="1">CHS0354</strain>
        <tissue evidence="1">Mantle</tissue>
    </source>
</reference>
<comment type="caution">
    <text evidence="1">The sequence shown here is derived from an EMBL/GenBank/DDBJ whole genome shotgun (WGS) entry which is preliminary data.</text>
</comment>
<reference evidence="1" key="1">
    <citation type="journal article" date="2021" name="Genome Biol. Evol.">
        <title>A High-Quality Reference Genome for a Parasitic Bivalve with Doubly Uniparental Inheritance (Bivalvia: Unionida).</title>
        <authorList>
            <person name="Smith C.H."/>
        </authorList>
    </citation>
    <scope>NUCLEOTIDE SEQUENCE</scope>
    <source>
        <strain evidence="1">CHS0354</strain>
    </source>
</reference>